<dbReference type="InterPro" id="IPR006501">
    <property type="entry name" value="Pectinesterase_inhib_dom"/>
</dbReference>
<evidence type="ECO:0000259" key="4">
    <source>
        <dbReference type="SMART" id="SM00856"/>
    </source>
</evidence>
<gene>
    <name evidence="5" type="ORF">HID58_024167</name>
</gene>
<reference evidence="5 6" key="1">
    <citation type="submission" date="2021-05" db="EMBL/GenBank/DDBJ databases">
        <title>Genome Assembly of Synthetic Allotetraploid Brassica napus Reveals Homoeologous Exchanges between Subgenomes.</title>
        <authorList>
            <person name="Davis J.T."/>
        </authorList>
    </citation>
    <scope>NUCLEOTIDE SEQUENCE [LARGE SCALE GENOMIC DNA]</scope>
    <source>
        <strain evidence="6">cv. Da-Ae</strain>
        <tissue evidence="5">Seedling</tissue>
    </source>
</reference>
<feature type="domain" description="Pectinesterase inhibitor" evidence="4">
    <location>
        <begin position="50"/>
        <end position="208"/>
    </location>
</feature>
<organism evidence="5 6">
    <name type="scientific">Brassica napus</name>
    <name type="common">Rape</name>
    <dbReference type="NCBI Taxonomy" id="3708"/>
    <lineage>
        <taxon>Eukaryota</taxon>
        <taxon>Viridiplantae</taxon>
        <taxon>Streptophyta</taxon>
        <taxon>Embryophyta</taxon>
        <taxon>Tracheophyta</taxon>
        <taxon>Spermatophyta</taxon>
        <taxon>Magnoliopsida</taxon>
        <taxon>eudicotyledons</taxon>
        <taxon>Gunneridae</taxon>
        <taxon>Pentapetalae</taxon>
        <taxon>rosids</taxon>
        <taxon>malvids</taxon>
        <taxon>Brassicales</taxon>
        <taxon>Brassicaceae</taxon>
        <taxon>Brassiceae</taxon>
        <taxon>Brassica</taxon>
    </lineage>
</organism>
<proteinExistence type="inferred from homology"/>
<evidence type="ECO:0000256" key="3">
    <source>
        <dbReference type="ARBA" id="ARBA00038471"/>
    </source>
</evidence>
<accession>A0ABQ8D434</accession>
<evidence type="ECO:0000256" key="1">
    <source>
        <dbReference type="ARBA" id="ARBA00022729"/>
    </source>
</evidence>
<dbReference type="SUPFAM" id="SSF101148">
    <property type="entry name" value="Plant invertase/pectin methylesterase inhibitor"/>
    <property type="match status" value="2"/>
</dbReference>
<dbReference type="SMART" id="SM00856">
    <property type="entry name" value="PMEI"/>
    <property type="match status" value="2"/>
</dbReference>
<dbReference type="EMBL" id="JAGKQM010000006">
    <property type="protein sequence ID" value="KAH0924149.1"/>
    <property type="molecule type" value="Genomic_DNA"/>
</dbReference>
<dbReference type="Proteomes" id="UP000824890">
    <property type="component" value="Unassembled WGS sequence"/>
</dbReference>
<evidence type="ECO:0000256" key="2">
    <source>
        <dbReference type="ARBA" id="ARBA00023157"/>
    </source>
</evidence>
<dbReference type="PANTHER" id="PTHR35357">
    <property type="entry name" value="OS02G0537100 PROTEIN"/>
    <property type="match status" value="1"/>
</dbReference>
<keyword evidence="2" id="KW-1015">Disulfide bond</keyword>
<feature type="domain" description="Pectinesterase inhibitor" evidence="4">
    <location>
        <begin position="213"/>
        <end position="371"/>
    </location>
</feature>
<dbReference type="InterPro" id="IPR034088">
    <property type="entry name" value="Pla_a_1-like"/>
</dbReference>
<protein>
    <recommendedName>
        <fullName evidence="4">Pectinesterase inhibitor domain-containing protein</fullName>
    </recommendedName>
</protein>
<keyword evidence="6" id="KW-1185">Reference proteome</keyword>
<dbReference type="PANTHER" id="PTHR35357:SF17">
    <property type="entry name" value="PECTINESTERASE INHIBITOR 12"/>
    <property type="match status" value="1"/>
</dbReference>
<dbReference type="Pfam" id="PF04043">
    <property type="entry name" value="PMEI"/>
    <property type="match status" value="2"/>
</dbReference>
<dbReference type="CDD" id="cd15795">
    <property type="entry name" value="PMEI-Pla_a_1_like"/>
    <property type="match status" value="2"/>
</dbReference>
<sequence>MRQISSQHTASRVYKNSTNIPLIKKQYTMKMLMYIVVFVLLFTGCMANKVADSLIQESCKNISKSILVDTIPNFEKDCIESLKANPESQKARNVDDLIMVGMNNAMSQLSNVKTTVEKIIKEKKYKSSLSKKLLEECLKLYSKSAHMLTSGLNYLKKGNLEKAQYEINDADEAPVFCELKFNGDNQQISPVKKENDLLLTMINIPYICTANKVADSLIQKSCKKITKFLNKDSDSIFEKDCVASLRENPESQKVRNIDELTVVGANNAISNLTNVRRIVENIIKEKKYKSILSKKLLEDCLKLYSKSFKSLTSGLNYCKARNFGKAATNFTEAQDAPIFCGIKFNGDNKQISPVKKENDFLITMIEIPLQFAADITHSH</sequence>
<name>A0ABQ8D434_BRANA</name>
<evidence type="ECO:0000313" key="5">
    <source>
        <dbReference type="EMBL" id="KAH0924149.1"/>
    </source>
</evidence>
<comment type="caution">
    <text evidence="5">The sequence shown here is derived from an EMBL/GenBank/DDBJ whole genome shotgun (WGS) entry which is preliminary data.</text>
</comment>
<comment type="similarity">
    <text evidence="3">Belongs to the PMEI family.</text>
</comment>
<dbReference type="Gene3D" id="1.20.140.40">
    <property type="entry name" value="Invertase/pectin methylesterase inhibitor family protein"/>
    <property type="match status" value="2"/>
</dbReference>
<evidence type="ECO:0000313" key="6">
    <source>
        <dbReference type="Proteomes" id="UP000824890"/>
    </source>
</evidence>
<keyword evidence="1" id="KW-0732">Signal</keyword>
<dbReference type="InterPro" id="IPR035513">
    <property type="entry name" value="Invertase/methylesterase_inhib"/>
</dbReference>
<dbReference type="NCBIfam" id="TIGR01614">
    <property type="entry name" value="PME_inhib"/>
    <property type="match status" value="2"/>
</dbReference>